<dbReference type="AlphaFoldDB" id="A0AAD7EBY1"/>
<sequence length="414" mass="45980">MYNDYGYDTSNFVDEYDNDRPESSLDPDPEDPGLPVSEYNDGQGIKYVVTFHPTLPPLKASEKRRRNARAEAIKSSTYVHEKFSLAEVIEACILAIGRDPQLLQFKVVGTQLRTTAFTIKYSIPGRSALKDMQLTTTGHYDELSKEAVKKGSPEVKLEITEDPKNVSTVPANTNSQANDGQSEDELALSPQQKKRKVCPSTDSCEEEEIAETIVQLKATYMCADKRCSSPTCFLGNPTGQHVRLTPMHLSTWASAILAKHEDVDLQTPPTDKMFYPLEGHDDADDISLLARRRNQSNKVPAATTNITVNPDYNGLVNLFQSIQNPRPATPVHYRTPAHPPSHPPSPVKPAALTFEAFCEAAGIPHLIPKLVILEIDGPHLLEFIGDTDLDKYLSVGQRASLRYAQLQWKKGLVR</sequence>
<reference evidence="2" key="1">
    <citation type="submission" date="2023-03" db="EMBL/GenBank/DDBJ databases">
        <title>Massive genome expansion in bonnet fungi (Mycena s.s.) driven by repeated elements and novel gene families across ecological guilds.</title>
        <authorList>
            <consortium name="Lawrence Berkeley National Laboratory"/>
            <person name="Harder C.B."/>
            <person name="Miyauchi S."/>
            <person name="Viragh M."/>
            <person name="Kuo A."/>
            <person name="Thoen E."/>
            <person name="Andreopoulos B."/>
            <person name="Lu D."/>
            <person name="Skrede I."/>
            <person name="Drula E."/>
            <person name="Henrissat B."/>
            <person name="Morin E."/>
            <person name="Kohler A."/>
            <person name="Barry K."/>
            <person name="LaButti K."/>
            <person name="Morin E."/>
            <person name="Salamov A."/>
            <person name="Lipzen A."/>
            <person name="Mereny Z."/>
            <person name="Hegedus B."/>
            <person name="Baldrian P."/>
            <person name="Stursova M."/>
            <person name="Weitz H."/>
            <person name="Taylor A."/>
            <person name="Grigoriev I.V."/>
            <person name="Nagy L.G."/>
            <person name="Martin F."/>
            <person name="Kauserud H."/>
        </authorList>
    </citation>
    <scope>NUCLEOTIDE SEQUENCE</scope>
    <source>
        <strain evidence="2">CBHHK002</strain>
    </source>
</reference>
<organism evidence="2 3">
    <name type="scientific">Mycena albidolilacea</name>
    <dbReference type="NCBI Taxonomy" id="1033008"/>
    <lineage>
        <taxon>Eukaryota</taxon>
        <taxon>Fungi</taxon>
        <taxon>Dikarya</taxon>
        <taxon>Basidiomycota</taxon>
        <taxon>Agaricomycotina</taxon>
        <taxon>Agaricomycetes</taxon>
        <taxon>Agaricomycetidae</taxon>
        <taxon>Agaricales</taxon>
        <taxon>Marasmiineae</taxon>
        <taxon>Mycenaceae</taxon>
        <taxon>Mycena</taxon>
    </lineage>
</organism>
<evidence type="ECO:0000313" key="3">
    <source>
        <dbReference type="Proteomes" id="UP001218218"/>
    </source>
</evidence>
<evidence type="ECO:0000313" key="2">
    <source>
        <dbReference type="EMBL" id="KAJ7310899.1"/>
    </source>
</evidence>
<proteinExistence type="predicted"/>
<feature type="region of interest" description="Disordered" evidence="1">
    <location>
        <begin position="1"/>
        <end position="37"/>
    </location>
</feature>
<feature type="compositionally biased region" description="Polar residues" evidence="1">
    <location>
        <begin position="165"/>
        <end position="180"/>
    </location>
</feature>
<accession>A0AAD7EBY1</accession>
<keyword evidence="3" id="KW-1185">Reference proteome</keyword>
<evidence type="ECO:0000256" key="1">
    <source>
        <dbReference type="SAM" id="MobiDB-lite"/>
    </source>
</evidence>
<feature type="region of interest" description="Disordered" evidence="1">
    <location>
        <begin position="162"/>
        <end position="202"/>
    </location>
</feature>
<dbReference type="EMBL" id="JARIHO010000076">
    <property type="protein sequence ID" value="KAJ7310899.1"/>
    <property type="molecule type" value="Genomic_DNA"/>
</dbReference>
<name>A0AAD7EBY1_9AGAR</name>
<protein>
    <submittedName>
        <fullName evidence="2">Uncharacterized protein</fullName>
    </submittedName>
</protein>
<comment type="caution">
    <text evidence="2">The sequence shown here is derived from an EMBL/GenBank/DDBJ whole genome shotgun (WGS) entry which is preliminary data.</text>
</comment>
<gene>
    <name evidence="2" type="ORF">DFH08DRAFT_1045772</name>
</gene>
<dbReference type="Proteomes" id="UP001218218">
    <property type="component" value="Unassembled WGS sequence"/>
</dbReference>